<dbReference type="GO" id="GO:0003676">
    <property type="term" value="F:nucleic acid binding"/>
    <property type="evidence" value="ECO:0007669"/>
    <property type="project" value="InterPro"/>
</dbReference>
<reference evidence="6" key="1">
    <citation type="submission" date="2017-04" db="EMBL/GenBank/DDBJ databases">
        <title>Finegoldia magna isolated from orthopedic joint implant-associated infections.</title>
        <authorList>
            <person name="Bjorklund S."/>
            <person name="Bruggemann H."/>
            <person name="Jensen A."/>
            <person name="Hellmark B."/>
            <person name="Soderquist B."/>
        </authorList>
    </citation>
    <scope>NUCLEOTIDE SEQUENCE [LARGE SCALE GENOMIC DNA]</scope>
    <source>
        <strain evidence="6">CCUG 54800</strain>
    </source>
</reference>
<dbReference type="Proteomes" id="UP000215413">
    <property type="component" value="Unassembled WGS sequence"/>
</dbReference>
<evidence type="ECO:0000259" key="4">
    <source>
        <dbReference type="SMART" id="SM00990"/>
    </source>
</evidence>
<dbReference type="SMART" id="SM00990">
    <property type="entry name" value="VRR_NUC"/>
    <property type="match status" value="1"/>
</dbReference>
<dbReference type="InterPro" id="IPR014883">
    <property type="entry name" value="VRR_NUC"/>
</dbReference>
<name>A0A233V2M9_FINMA</name>
<comment type="caution">
    <text evidence="5">The sequence shown here is derived from an EMBL/GenBank/DDBJ whole genome shotgun (WGS) entry which is preliminary data.</text>
</comment>
<accession>A0A233V2M9</accession>
<dbReference type="Gene3D" id="3.40.1350.10">
    <property type="match status" value="1"/>
</dbReference>
<evidence type="ECO:0000256" key="1">
    <source>
        <dbReference type="ARBA" id="ARBA00001946"/>
    </source>
</evidence>
<gene>
    <name evidence="5" type="ORF">B9N49_08150</name>
</gene>
<dbReference type="InterPro" id="IPR011856">
    <property type="entry name" value="tRNA_endonuc-like_dom_sf"/>
</dbReference>
<dbReference type="GO" id="GO:0016788">
    <property type="term" value="F:hydrolase activity, acting on ester bonds"/>
    <property type="evidence" value="ECO:0007669"/>
    <property type="project" value="InterPro"/>
</dbReference>
<evidence type="ECO:0000256" key="3">
    <source>
        <dbReference type="ARBA" id="ARBA00022801"/>
    </source>
</evidence>
<keyword evidence="2" id="KW-0540">Nuclease</keyword>
<dbReference type="AlphaFoldDB" id="A0A233V2M9"/>
<proteinExistence type="predicted"/>
<dbReference type="Pfam" id="PF08774">
    <property type="entry name" value="VRR_NUC"/>
    <property type="match status" value="1"/>
</dbReference>
<dbReference type="EMBL" id="NDYC01000040">
    <property type="protein sequence ID" value="OXZ26656.1"/>
    <property type="molecule type" value="Genomic_DNA"/>
</dbReference>
<evidence type="ECO:0000313" key="5">
    <source>
        <dbReference type="EMBL" id="OXZ26656.1"/>
    </source>
</evidence>
<feature type="domain" description="VRR-NUC" evidence="4">
    <location>
        <begin position="1"/>
        <end position="81"/>
    </location>
</feature>
<dbReference type="RefSeq" id="WP_094206280.1">
    <property type="nucleotide sequence ID" value="NZ_NDYC01000040.1"/>
</dbReference>
<organism evidence="5 6">
    <name type="scientific">Finegoldia magna</name>
    <name type="common">Peptostreptococcus magnus</name>
    <dbReference type="NCBI Taxonomy" id="1260"/>
    <lineage>
        <taxon>Bacteria</taxon>
        <taxon>Bacillati</taxon>
        <taxon>Bacillota</taxon>
        <taxon>Tissierellia</taxon>
        <taxon>Tissierellales</taxon>
        <taxon>Peptoniphilaceae</taxon>
        <taxon>Finegoldia</taxon>
    </lineage>
</organism>
<keyword evidence="3" id="KW-0378">Hydrolase</keyword>
<protein>
    <submittedName>
        <fullName evidence="5">Nuclease</fullName>
    </submittedName>
</protein>
<sequence length="93" mass="10639">MREKEIESALVKRVKENKGLCLKFTSPSMTGIPDRIILLPKGKIGFVETKRPGGEPRPIQKKRIRQFKNLGFKVYVLDCKENIDEIIKRIGGD</sequence>
<comment type="cofactor">
    <cofactor evidence="1">
        <name>Mg(2+)</name>
        <dbReference type="ChEBI" id="CHEBI:18420"/>
    </cofactor>
</comment>
<dbReference type="GO" id="GO:0004518">
    <property type="term" value="F:nuclease activity"/>
    <property type="evidence" value="ECO:0007669"/>
    <property type="project" value="UniProtKB-KW"/>
</dbReference>
<evidence type="ECO:0000256" key="2">
    <source>
        <dbReference type="ARBA" id="ARBA00022722"/>
    </source>
</evidence>
<evidence type="ECO:0000313" key="6">
    <source>
        <dbReference type="Proteomes" id="UP000215413"/>
    </source>
</evidence>